<dbReference type="Proteomes" id="UP000322214">
    <property type="component" value="Chromosome"/>
</dbReference>
<feature type="region of interest" description="Disordered" evidence="1">
    <location>
        <begin position="41"/>
        <end position="102"/>
    </location>
</feature>
<dbReference type="EMBL" id="CP042912">
    <property type="protein sequence ID" value="QEG23856.1"/>
    <property type="molecule type" value="Genomic_DNA"/>
</dbReference>
<sequence>MLQKPRSKSTSKNSLRAMVLLVALGLLALPGCQTFKSTFQSMPKLSDMKMPSPSDLAFWKKESDSAPPPPPSRHLNPAMTEGSSLASQNTDQDRSDIDIDDYRRKIDAMKDGIASAEKELGGSKKPLRKPYGGESTFGDSSFGSNSFGNSAGTFKSDFKADLAAAGNSIDQGFASAKEKASTFGSNSLSDAQQRFNDAVADTKKPFGNGDFRAPADVLSTAPSNEFKNALARTNSQLQTGIDNARKSAGLDSAAAKVNQSLYDMNGQLTTGGTNASKAIGNSVDAARQRFSNVMGTVSDRAIEAAKTSKDFGGGLKDKIVSAASEFKPPLRGEDNGFKPKFTRASDPVAAEAQELLNKAKDRVAGLGTGFDFPGAQNQEPKFGSPSNTSGASGGFAAATPSQPAQTAQPTASFGGTFNQPRIANVTPVATPSQSGSGFGQRSGIDSSLTNSWHNGTTQSQLKPIEIGTPSSTPGNNLRTAAVQNSDLGSSSSVSNIPAAFDAGRNAMTSHVSEIDIPAKILSGSGSYAPGSVNKVR</sequence>
<feature type="region of interest" description="Disordered" evidence="1">
    <location>
        <begin position="366"/>
        <end position="479"/>
    </location>
</feature>
<dbReference type="KEGG" id="mff:MFFC18_37600"/>
<evidence type="ECO:0000256" key="1">
    <source>
        <dbReference type="SAM" id="MobiDB-lite"/>
    </source>
</evidence>
<proteinExistence type="predicted"/>
<feature type="compositionally biased region" description="Low complexity" evidence="1">
    <location>
        <begin position="432"/>
        <end position="443"/>
    </location>
</feature>
<evidence type="ECO:0000313" key="3">
    <source>
        <dbReference type="Proteomes" id="UP000322214"/>
    </source>
</evidence>
<dbReference type="AlphaFoldDB" id="A0A5B9PGX8"/>
<dbReference type="RefSeq" id="WP_148618961.1">
    <property type="nucleotide sequence ID" value="NZ_CP042912.1"/>
</dbReference>
<feature type="compositionally biased region" description="Low complexity" evidence="1">
    <location>
        <begin position="394"/>
        <end position="412"/>
    </location>
</feature>
<feature type="compositionally biased region" description="Polar residues" evidence="1">
    <location>
        <begin position="81"/>
        <end position="90"/>
    </location>
</feature>
<gene>
    <name evidence="2" type="ORF">MFFC18_37600</name>
</gene>
<protein>
    <submittedName>
        <fullName evidence="2">Uncharacterized protein</fullName>
    </submittedName>
</protein>
<feature type="region of interest" description="Disordered" evidence="1">
    <location>
        <begin position="115"/>
        <end position="144"/>
    </location>
</feature>
<feature type="compositionally biased region" description="Polar residues" evidence="1">
    <location>
        <begin position="375"/>
        <end position="388"/>
    </location>
</feature>
<evidence type="ECO:0000313" key="2">
    <source>
        <dbReference type="EMBL" id="QEG23856.1"/>
    </source>
</evidence>
<organism evidence="2 3">
    <name type="scientific">Mariniblastus fucicola</name>
    <dbReference type="NCBI Taxonomy" id="980251"/>
    <lineage>
        <taxon>Bacteria</taxon>
        <taxon>Pseudomonadati</taxon>
        <taxon>Planctomycetota</taxon>
        <taxon>Planctomycetia</taxon>
        <taxon>Pirellulales</taxon>
        <taxon>Pirellulaceae</taxon>
        <taxon>Mariniblastus</taxon>
    </lineage>
</organism>
<feature type="compositionally biased region" description="Polar residues" evidence="1">
    <location>
        <begin position="468"/>
        <end position="479"/>
    </location>
</feature>
<feature type="compositionally biased region" description="Polar residues" evidence="1">
    <location>
        <begin position="413"/>
        <end position="431"/>
    </location>
</feature>
<accession>A0A5B9PGX8</accession>
<name>A0A5B9PGX8_9BACT</name>
<feature type="compositionally biased region" description="Polar residues" evidence="1">
    <location>
        <begin position="444"/>
        <end position="461"/>
    </location>
</feature>
<feature type="compositionally biased region" description="Basic and acidic residues" evidence="1">
    <location>
        <begin position="91"/>
        <end position="102"/>
    </location>
</feature>
<keyword evidence="3" id="KW-1185">Reference proteome</keyword>
<reference evidence="2 3" key="1">
    <citation type="submission" date="2019-08" db="EMBL/GenBank/DDBJ databases">
        <title>Deep-cultivation of Planctomycetes and their phenomic and genomic characterization uncovers novel biology.</title>
        <authorList>
            <person name="Wiegand S."/>
            <person name="Jogler M."/>
            <person name="Boedeker C."/>
            <person name="Pinto D."/>
            <person name="Vollmers J."/>
            <person name="Rivas-Marin E."/>
            <person name="Kohn T."/>
            <person name="Peeters S.H."/>
            <person name="Heuer A."/>
            <person name="Rast P."/>
            <person name="Oberbeckmann S."/>
            <person name="Bunk B."/>
            <person name="Jeske O."/>
            <person name="Meyerdierks A."/>
            <person name="Storesund J.E."/>
            <person name="Kallscheuer N."/>
            <person name="Luecker S."/>
            <person name="Lage O.M."/>
            <person name="Pohl T."/>
            <person name="Merkel B.J."/>
            <person name="Hornburger P."/>
            <person name="Mueller R.-W."/>
            <person name="Bruemmer F."/>
            <person name="Labrenz M."/>
            <person name="Spormann A.M."/>
            <person name="Op den Camp H."/>
            <person name="Overmann J."/>
            <person name="Amann R."/>
            <person name="Jetten M.S.M."/>
            <person name="Mascher T."/>
            <person name="Medema M.H."/>
            <person name="Devos D.P."/>
            <person name="Kaster A.-K."/>
            <person name="Ovreas L."/>
            <person name="Rohde M."/>
            <person name="Galperin M.Y."/>
            <person name="Jogler C."/>
        </authorList>
    </citation>
    <scope>NUCLEOTIDE SEQUENCE [LARGE SCALE GENOMIC DNA]</scope>
    <source>
        <strain evidence="2 3">FC18</strain>
    </source>
</reference>